<name>A0A6A7A218_9PLEO</name>
<evidence type="ECO:0000313" key="2">
    <source>
        <dbReference type="EMBL" id="KAF2826834.1"/>
    </source>
</evidence>
<organism evidence="2 3">
    <name type="scientific">Ophiobolus disseminans</name>
    <dbReference type="NCBI Taxonomy" id="1469910"/>
    <lineage>
        <taxon>Eukaryota</taxon>
        <taxon>Fungi</taxon>
        <taxon>Dikarya</taxon>
        <taxon>Ascomycota</taxon>
        <taxon>Pezizomycotina</taxon>
        <taxon>Dothideomycetes</taxon>
        <taxon>Pleosporomycetidae</taxon>
        <taxon>Pleosporales</taxon>
        <taxon>Pleosporineae</taxon>
        <taxon>Phaeosphaeriaceae</taxon>
        <taxon>Ophiobolus</taxon>
    </lineage>
</organism>
<protein>
    <submittedName>
        <fullName evidence="2">Ankyrin</fullName>
    </submittedName>
</protein>
<proteinExistence type="predicted"/>
<dbReference type="SMART" id="SM00248">
    <property type="entry name" value="ANK"/>
    <property type="match status" value="2"/>
</dbReference>
<evidence type="ECO:0000256" key="1">
    <source>
        <dbReference type="PROSITE-ProRule" id="PRU00023"/>
    </source>
</evidence>
<dbReference type="InterPro" id="IPR002110">
    <property type="entry name" value="Ankyrin_rpt"/>
</dbReference>
<dbReference type="InterPro" id="IPR036770">
    <property type="entry name" value="Ankyrin_rpt-contain_sf"/>
</dbReference>
<dbReference type="AlphaFoldDB" id="A0A6A7A218"/>
<accession>A0A6A7A218</accession>
<dbReference type="PROSITE" id="PS50297">
    <property type="entry name" value="ANK_REP_REGION"/>
    <property type="match status" value="2"/>
</dbReference>
<dbReference type="Pfam" id="PF12796">
    <property type="entry name" value="Ank_2"/>
    <property type="match status" value="1"/>
</dbReference>
<sequence length="69" mass="7533">GADIALPSNDGSTPFYSAACHGHLDVVKWFVERDAELDLEQKNNDGWTPLNAAACKGYLDVVQYLVEHG</sequence>
<dbReference type="PANTHER" id="PTHR22677">
    <property type="entry name" value="ANKYRIN REPEAT DOMAIN-CONTAINING PROTEIN 60"/>
    <property type="match status" value="1"/>
</dbReference>
<gene>
    <name evidence="2" type="ORF">CC86DRAFT_249536</name>
</gene>
<dbReference type="InterPro" id="IPR039323">
    <property type="entry name" value="ANKRD_45/46/60"/>
</dbReference>
<dbReference type="PANTHER" id="PTHR22677:SF4">
    <property type="entry name" value="USHER SYNDROME TYPE-1G PROTEIN-LIKE PROTEIN"/>
    <property type="match status" value="1"/>
</dbReference>
<dbReference type="OrthoDB" id="3945980at2759"/>
<dbReference type="SUPFAM" id="SSF48403">
    <property type="entry name" value="Ankyrin repeat"/>
    <property type="match status" value="1"/>
</dbReference>
<dbReference type="PROSITE" id="PS50088">
    <property type="entry name" value="ANK_REPEAT"/>
    <property type="match status" value="2"/>
</dbReference>
<dbReference type="Gene3D" id="1.25.40.20">
    <property type="entry name" value="Ankyrin repeat-containing domain"/>
    <property type="match status" value="1"/>
</dbReference>
<keyword evidence="3" id="KW-1185">Reference proteome</keyword>
<feature type="non-terminal residue" evidence="2">
    <location>
        <position position="69"/>
    </location>
</feature>
<reference evidence="2" key="1">
    <citation type="journal article" date="2020" name="Stud. Mycol.">
        <title>101 Dothideomycetes genomes: a test case for predicting lifestyles and emergence of pathogens.</title>
        <authorList>
            <person name="Haridas S."/>
            <person name="Albert R."/>
            <person name="Binder M."/>
            <person name="Bloem J."/>
            <person name="Labutti K."/>
            <person name="Salamov A."/>
            <person name="Andreopoulos B."/>
            <person name="Baker S."/>
            <person name="Barry K."/>
            <person name="Bills G."/>
            <person name="Bluhm B."/>
            <person name="Cannon C."/>
            <person name="Castanera R."/>
            <person name="Culley D."/>
            <person name="Daum C."/>
            <person name="Ezra D."/>
            <person name="Gonzalez J."/>
            <person name="Henrissat B."/>
            <person name="Kuo A."/>
            <person name="Liang C."/>
            <person name="Lipzen A."/>
            <person name="Lutzoni F."/>
            <person name="Magnuson J."/>
            <person name="Mondo S."/>
            <person name="Nolan M."/>
            <person name="Ohm R."/>
            <person name="Pangilinan J."/>
            <person name="Park H.-J."/>
            <person name="Ramirez L."/>
            <person name="Alfaro M."/>
            <person name="Sun H."/>
            <person name="Tritt A."/>
            <person name="Yoshinaga Y."/>
            <person name="Zwiers L.-H."/>
            <person name="Turgeon B."/>
            <person name="Goodwin S."/>
            <person name="Spatafora J."/>
            <person name="Crous P."/>
            <person name="Grigoriev I."/>
        </authorList>
    </citation>
    <scope>NUCLEOTIDE SEQUENCE</scope>
    <source>
        <strain evidence="2">CBS 113818</strain>
    </source>
</reference>
<dbReference type="PRINTS" id="PR01415">
    <property type="entry name" value="ANKYRIN"/>
</dbReference>
<evidence type="ECO:0000313" key="3">
    <source>
        <dbReference type="Proteomes" id="UP000799424"/>
    </source>
</evidence>
<feature type="repeat" description="ANK" evidence="1">
    <location>
        <begin position="10"/>
        <end position="42"/>
    </location>
</feature>
<dbReference type="EMBL" id="MU006225">
    <property type="protein sequence ID" value="KAF2826834.1"/>
    <property type="molecule type" value="Genomic_DNA"/>
</dbReference>
<dbReference type="Proteomes" id="UP000799424">
    <property type="component" value="Unassembled WGS sequence"/>
</dbReference>
<feature type="non-terminal residue" evidence="2">
    <location>
        <position position="1"/>
    </location>
</feature>
<keyword evidence="1" id="KW-0040">ANK repeat</keyword>
<feature type="repeat" description="ANK" evidence="1">
    <location>
        <begin position="45"/>
        <end position="69"/>
    </location>
</feature>